<dbReference type="AlphaFoldDB" id="F4WFH6"/>
<protein>
    <submittedName>
        <fullName evidence="2">Uncharacterized protein</fullName>
    </submittedName>
</protein>
<feature type="compositionally biased region" description="Basic and acidic residues" evidence="1">
    <location>
        <begin position="67"/>
        <end position="77"/>
    </location>
</feature>
<reference evidence="2" key="1">
    <citation type="submission" date="2011-02" db="EMBL/GenBank/DDBJ databases">
        <title>The genome of the leaf-cutting ant Acromyrmex echinatior suggests key adaptations to social evolution and fungus farming.</title>
        <authorList>
            <person name="Nygaard S."/>
            <person name="Zhang G."/>
        </authorList>
    </citation>
    <scope>NUCLEOTIDE SEQUENCE</scope>
</reference>
<gene>
    <name evidence="2" type="ORF">G5I_04385</name>
</gene>
<dbReference type="Proteomes" id="UP000007755">
    <property type="component" value="Unassembled WGS sequence"/>
</dbReference>
<organism evidence="3">
    <name type="scientific">Acromyrmex echinatior</name>
    <name type="common">Panamanian leafcutter ant</name>
    <name type="synonym">Acromyrmex octospinosus echinatior</name>
    <dbReference type="NCBI Taxonomy" id="103372"/>
    <lineage>
        <taxon>Eukaryota</taxon>
        <taxon>Metazoa</taxon>
        <taxon>Ecdysozoa</taxon>
        <taxon>Arthropoda</taxon>
        <taxon>Hexapoda</taxon>
        <taxon>Insecta</taxon>
        <taxon>Pterygota</taxon>
        <taxon>Neoptera</taxon>
        <taxon>Endopterygota</taxon>
        <taxon>Hymenoptera</taxon>
        <taxon>Apocrita</taxon>
        <taxon>Aculeata</taxon>
        <taxon>Formicoidea</taxon>
        <taxon>Formicidae</taxon>
        <taxon>Myrmicinae</taxon>
        <taxon>Acromyrmex</taxon>
    </lineage>
</organism>
<accession>F4WFH6</accession>
<evidence type="ECO:0000313" key="2">
    <source>
        <dbReference type="EMBL" id="EGI67048.1"/>
    </source>
</evidence>
<evidence type="ECO:0000256" key="1">
    <source>
        <dbReference type="SAM" id="MobiDB-lite"/>
    </source>
</evidence>
<feature type="region of interest" description="Disordered" evidence="1">
    <location>
        <begin position="1"/>
        <end position="24"/>
    </location>
</feature>
<feature type="compositionally biased region" description="Basic residues" evidence="1">
    <location>
        <begin position="57"/>
        <end position="66"/>
    </location>
</feature>
<name>F4WFH6_ACREC</name>
<keyword evidence="3" id="KW-1185">Reference proteome</keyword>
<evidence type="ECO:0000313" key="3">
    <source>
        <dbReference type="Proteomes" id="UP000007755"/>
    </source>
</evidence>
<feature type="region of interest" description="Disordered" evidence="1">
    <location>
        <begin position="48"/>
        <end position="77"/>
    </location>
</feature>
<dbReference type="EMBL" id="GL888116">
    <property type="protein sequence ID" value="EGI67048.1"/>
    <property type="molecule type" value="Genomic_DNA"/>
</dbReference>
<sequence length="143" mass="16255">MHGRSNGGRDDGSKLSANYADGSNCANYSSYESLRSLRLFPRLNASATERREIREFKKPRKTRNRKHGDSGKVEDRYEEIRRENLGDAGGFEVPEAVHDTRGFVVKLSLHRSLVESGTPSRTRTACYTTPLYRVSQTSHYSRQ</sequence>
<dbReference type="InParanoid" id="F4WFH6"/>
<proteinExistence type="predicted"/>